<keyword evidence="5" id="KW-1185">Reference proteome</keyword>
<evidence type="ECO:0000259" key="3">
    <source>
        <dbReference type="PROSITE" id="PS51253"/>
    </source>
</evidence>
<dbReference type="InterPro" id="IPR006600">
    <property type="entry name" value="HTH_CenpB_DNA-bd_dom"/>
</dbReference>
<feature type="compositionally biased region" description="Low complexity" evidence="2">
    <location>
        <begin position="712"/>
        <end position="727"/>
    </location>
</feature>
<keyword evidence="1" id="KW-0238">DNA-binding</keyword>
<feature type="compositionally biased region" description="Low complexity" evidence="2">
    <location>
        <begin position="662"/>
        <end position="674"/>
    </location>
</feature>
<evidence type="ECO:0000256" key="2">
    <source>
        <dbReference type="SAM" id="MobiDB-lite"/>
    </source>
</evidence>
<feature type="compositionally biased region" description="Low complexity" evidence="2">
    <location>
        <begin position="369"/>
        <end position="387"/>
    </location>
</feature>
<feature type="compositionally biased region" description="Low complexity" evidence="2">
    <location>
        <begin position="234"/>
        <end position="245"/>
    </location>
</feature>
<protein>
    <recommendedName>
        <fullName evidence="3">HTH CENPB-type domain-containing protein</fullName>
    </recommendedName>
</protein>
<dbReference type="Proteomes" id="UP000807716">
    <property type="component" value="Unassembled WGS sequence"/>
</dbReference>
<comment type="caution">
    <text evidence="4">The sequence shown here is derived from an EMBL/GenBank/DDBJ whole genome shotgun (WGS) entry which is preliminary data.</text>
</comment>
<feature type="region of interest" description="Disordered" evidence="2">
    <location>
        <begin position="806"/>
        <end position="825"/>
    </location>
</feature>
<accession>A0A9P6UDD1</accession>
<feature type="compositionally biased region" description="Low complexity" evidence="2">
    <location>
        <begin position="83"/>
        <end position="103"/>
    </location>
</feature>
<evidence type="ECO:0000313" key="4">
    <source>
        <dbReference type="EMBL" id="KAG0270414.1"/>
    </source>
</evidence>
<evidence type="ECO:0000313" key="5">
    <source>
        <dbReference type="Proteomes" id="UP000807716"/>
    </source>
</evidence>
<feature type="domain" description="HTH CENPB-type" evidence="3">
    <location>
        <begin position="250"/>
        <end position="325"/>
    </location>
</feature>
<evidence type="ECO:0000256" key="1">
    <source>
        <dbReference type="ARBA" id="ARBA00023125"/>
    </source>
</evidence>
<dbReference type="EMBL" id="JAAAJB010000006">
    <property type="protein sequence ID" value="KAG0270414.1"/>
    <property type="molecule type" value="Genomic_DNA"/>
</dbReference>
<reference evidence="4" key="1">
    <citation type="journal article" date="2020" name="Fungal Divers.">
        <title>Resolving the Mortierellaceae phylogeny through synthesis of multi-gene phylogenetics and phylogenomics.</title>
        <authorList>
            <person name="Vandepol N."/>
            <person name="Liber J."/>
            <person name="Desiro A."/>
            <person name="Na H."/>
            <person name="Kennedy M."/>
            <person name="Barry K."/>
            <person name="Grigoriev I.V."/>
            <person name="Miller A.N."/>
            <person name="O'Donnell K."/>
            <person name="Stajich J.E."/>
            <person name="Bonito G."/>
        </authorList>
    </citation>
    <scope>NUCLEOTIDE SEQUENCE</scope>
    <source>
        <strain evidence="4">BC1065</strain>
    </source>
</reference>
<feature type="region of interest" description="Disordered" evidence="2">
    <location>
        <begin position="83"/>
        <end position="203"/>
    </location>
</feature>
<feature type="compositionally biased region" description="Low complexity" evidence="2">
    <location>
        <begin position="555"/>
        <end position="574"/>
    </location>
</feature>
<dbReference type="Gene3D" id="1.10.10.60">
    <property type="entry name" value="Homeodomain-like"/>
    <property type="match status" value="1"/>
</dbReference>
<feature type="compositionally biased region" description="Low complexity" evidence="2">
    <location>
        <begin position="811"/>
        <end position="825"/>
    </location>
</feature>
<name>A0A9P6UDD1_9FUNG</name>
<proteinExistence type="predicted"/>
<dbReference type="GO" id="GO:0003677">
    <property type="term" value="F:DNA binding"/>
    <property type="evidence" value="ECO:0007669"/>
    <property type="project" value="UniProtKB-KW"/>
</dbReference>
<dbReference type="PROSITE" id="PS51253">
    <property type="entry name" value="HTH_CENPB"/>
    <property type="match status" value="1"/>
</dbReference>
<feature type="region of interest" description="Disordered" evidence="2">
    <location>
        <begin position="662"/>
        <end position="727"/>
    </location>
</feature>
<gene>
    <name evidence="4" type="ORF">DFQ27_007566</name>
</gene>
<sequence>MGVFGEKHTSLTREQKRQLIHQADTHKLRPTEVCDWVLQTWGLRIARVTVYSILHKQRASLMAGHRDLYQSMQKLSASSLSSSSHDQACTLPSSSSTTPSPASDAHMKRCRKGSTSSNSGRITKRAPPSPVPSPRSDSHRRNSSASSVYMSCSPSPAPAELTFTSTSTPNSCSSSHTLSHHDASRCSHANPAGSAGSAHPNASAGALGSSFGSVPSLALPAAANSTSPPPPSSASPSPSRAASGAKWEGQLKRVREPASVELDRAMVQFLKSDKAVDANGRRLNDAELQSHALRLAKSIPSAARMRCSFGWLRHFKRRLGVQWAADRLGRYRWIIEMDHEEDGNNSNDHSFLNRINGEPSTDASPPPSESSLSPLPTQLSSPTLSSPALDGSPLLAFPTAFEDHSLTHEDLHCYNNNNNNKSTNIASNLSRKRKSDATALAAQPSSTPSVSGTWPMLTHLKQETDQDHHALHQVLYHTGYPTQPLGSATAVAALHGPSRQHHGYQASQQLFASTGPLTPLDTLPPLVMPNNTHGSPDLSAIGSNSLSSAVKHESSATAPASSAAASATTTTSPSFGMSVDGGMRKVPTKEEALDLLQSLLLYYEQDHHYTGEQQTLLLPRWIHQQRQIMQQTPSDDGRLSWLRAAPPTSLFHSIDFSALGGAATSGTASTTTASAPPPPARTSSSSSPPSSLSFLGLASPAPSVTHSPTPFQLQQPHPMPMGMHPLALPMHHQAGQGAAHGLHTMTPMSPPASVSAAAAAAAAATTVSLLSAAASAGLLTTTTTSMPSSSSTTPSSTATIAVGSAGTNTVSMPSSSSSSSSSTISSLASPIEQQMYFAHQQHVAETQLARMMYSGH</sequence>
<feature type="region of interest" description="Disordered" evidence="2">
    <location>
        <begin position="522"/>
        <end position="583"/>
    </location>
</feature>
<feature type="region of interest" description="Disordered" evidence="2">
    <location>
        <begin position="221"/>
        <end position="252"/>
    </location>
</feature>
<feature type="compositionally biased region" description="Low complexity" evidence="2">
    <location>
        <begin position="162"/>
        <end position="177"/>
    </location>
</feature>
<feature type="compositionally biased region" description="Low complexity" evidence="2">
    <location>
        <begin position="681"/>
        <end position="703"/>
    </location>
</feature>
<organism evidence="4 5">
    <name type="scientific">Actinomortierella ambigua</name>
    <dbReference type="NCBI Taxonomy" id="1343610"/>
    <lineage>
        <taxon>Eukaryota</taxon>
        <taxon>Fungi</taxon>
        <taxon>Fungi incertae sedis</taxon>
        <taxon>Mucoromycota</taxon>
        <taxon>Mortierellomycotina</taxon>
        <taxon>Mortierellomycetes</taxon>
        <taxon>Mortierellales</taxon>
        <taxon>Mortierellaceae</taxon>
        <taxon>Actinomortierella</taxon>
    </lineage>
</organism>
<dbReference type="OrthoDB" id="2436657at2759"/>
<dbReference type="Pfam" id="PF03221">
    <property type="entry name" value="HTH_Tnp_Tc5"/>
    <property type="match status" value="1"/>
</dbReference>
<dbReference type="AlphaFoldDB" id="A0A9P6UDD1"/>
<feature type="region of interest" description="Disordered" evidence="2">
    <location>
        <begin position="342"/>
        <end position="387"/>
    </location>
</feature>